<organism evidence="2">
    <name type="scientific">Camponotus floridanus</name>
    <name type="common">Florida carpenter ant</name>
    <dbReference type="NCBI Taxonomy" id="104421"/>
    <lineage>
        <taxon>Eukaryota</taxon>
        <taxon>Metazoa</taxon>
        <taxon>Ecdysozoa</taxon>
        <taxon>Arthropoda</taxon>
        <taxon>Hexapoda</taxon>
        <taxon>Insecta</taxon>
        <taxon>Pterygota</taxon>
        <taxon>Neoptera</taxon>
        <taxon>Endopterygota</taxon>
        <taxon>Hymenoptera</taxon>
        <taxon>Apocrita</taxon>
        <taxon>Aculeata</taxon>
        <taxon>Formicoidea</taxon>
        <taxon>Formicidae</taxon>
        <taxon>Formicinae</taxon>
        <taxon>Camponotus</taxon>
    </lineage>
</organism>
<accession>E2A7P6</accession>
<dbReference type="InParanoid" id="E2A7P6"/>
<evidence type="ECO:0000313" key="1">
    <source>
        <dbReference type="EMBL" id="EFN70544.1"/>
    </source>
</evidence>
<dbReference type="AlphaFoldDB" id="E2A7P6"/>
<dbReference type="EMBL" id="GL437376">
    <property type="protein sequence ID" value="EFN70544.1"/>
    <property type="molecule type" value="Genomic_DNA"/>
</dbReference>
<evidence type="ECO:0000313" key="2">
    <source>
        <dbReference type="Proteomes" id="UP000000311"/>
    </source>
</evidence>
<protein>
    <submittedName>
        <fullName evidence="1">Uncharacterized protein</fullName>
    </submittedName>
</protein>
<name>E2A7P6_CAMFO</name>
<proteinExistence type="predicted"/>
<sequence>MQDQYNFCRGSLQDIRQRIEDCIEYWVKPNLRTVTAEWEHMTLCLYEGIAAISSLSSYKVFLLYLCDIFKLKMPRLYSSLNFWDRIVYVLLKFQFLYLTKLPGVFPVMNAMFHKDLNRAANFGFKEHAKLKLNYSESSRNVMHI</sequence>
<reference evidence="1 2" key="1">
    <citation type="journal article" date="2010" name="Science">
        <title>Genomic comparison of the ants Camponotus floridanus and Harpegnathos saltator.</title>
        <authorList>
            <person name="Bonasio R."/>
            <person name="Zhang G."/>
            <person name="Ye C."/>
            <person name="Mutti N.S."/>
            <person name="Fang X."/>
            <person name="Qin N."/>
            <person name="Donahue G."/>
            <person name="Yang P."/>
            <person name="Li Q."/>
            <person name="Li C."/>
            <person name="Zhang P."/>
            <person name="Huang Z."/>
            <person name="Berger S.L."/>
            <person name="Reinberg D."/>
            <person name="Wang J."/>
            <person name="Liebig J."/>
        </authorList>
    </citation>
    <scope>NUCLEOTIDE SEQUENCE [LARGE SCALE GENOMIC DNA]</scope>
    <source>
        <strain evidence="2">C129</strain>
    </source>
</reference>
<gene>
    <name evidence="1" type="ORF">EAG_13525</name>
</gene>
<dbReference type="PANTHER" id="PTHR37159:SF1">
    <property type="entry name" value="GH11867P"/>
    <property type="match status" value="1"/>
</dbReference>
<dbReference type="STRING" id="104421.E2A7P6"/>
<dbReference type="PANTHER" id="PTHR37159">
    <property type="entry name" value="GH11867P"/>
    <property type="match status" value="1"/>
</dbReference>
<dbReference type="Proteomes" id="UP000000311">
    <property type="component" value="Unassembled WGS sequence"/>
</dbReference>
<dbReference type="OrthoDB" id="6361347at2759"/>
<keyword evidence="2" id="KW-1185">Reference proteome</keyword>